<dbReference type="AlphaFoldDB" id="A0A2H0UV49"/>
<accession>A0A2H0UV49</accession>
<protein>
    <submittedName>
        <fullName evidence="2">Uncharacterized protein</fullName>
    </submittedName>
</protein>
<feature type="compositionally biased region" description="Basic residues" evidence="1">
    <location>
        <begin position="9"/>
        <end position="20"/>
    </location>
</feature>
<proteinExistence type="predicted"/>
<comment type="caution">
    <text evidence="2">The sequence shown here is derived from an EMBL/GenBank/DDBJ whole genome shotgun (WGS) entry which is preliminary data.</text>
</comment>
<sequence length="77" mass="8757">MRANPIEHKTRKKQLQLKSKKNRKLRHCRSFLPFIQSLSKIIKTSTSYEENLISIYSASIGASSSLVPRSAGILDVR</sequence>
<evidence type="ECO:0000313" key="3">
    <source>
        <dbReference type="Proteomes" id="UP000231157"/>
    </source>
</evidence>
<feature type="region of interest" description="Disordered" evidence="1">
    <location>
        <begin position="1"/>
        <end position="20"/>
    </location>
</feature>
<dbReference type="Proteomes" id="UP000231157">
    <property type="component" value="Unassembled WGS sequence"/>
</dbReference>
<name>A0A2H0UV49_9BACT</name>
<evidence type="ECO:0000256" key="1">
    <source>
        <dbReference type="SAM" id="MobiDB-lite"/>
    </source>
</evidence>
<reference evidence="3" key="1">
    <citation type="submission" date="2017-09" db="EMBL/GenBank/DDBJ databases">
        <title>Depth-based differentiation of microbial function through sediment-hosted aquifers and enrichment of novel symbionts in the deep terrestrial subsurface.</title>
        <authorList>
            <person name="Probst A.J."/>
            <person name="Ladd B."/>
            <person name="Jarett J.K."/>
            <person name="Geller-Mcgrath D.E."/>
            <person name="Sieber C.M.K."/>
            <person name="Emerson J.B."/>
            <person name="Anantharaman K."/>
            <person name="Thomas B.C."/>
            <person name="Malmstrom R."/>
            <person name="Stieglmeier M."/>
            <person name="Klingl A."/>
            <person name="Woyke T."/>
            <person name="Ryan C.M."/>
            <person name="Banfield J.F."/>
        </authorList>
    </citation>
    <scope>NUCLEOTIDE SEQUENCE [LARGE SCALE GENOMIC DNA]</scope>
</reference>
<dbReference type="EMBL" id="PFAZ01000001">
    <property type="protein sequence ID" value="PIR89536.1"/>
    <property type="molecule type" value="Genomic_DNA"/>
</dbReference>
<evidence type="ECO:0000313" key="2">
    <source>
        <dbReference type="EMBL" id="PIR89536.1"/>
    </source>
</evidence>
<organism evidence="2 3">
    <name type="scientific">Candidatus Harrisonbacteria bacterium CG10_big_fil_rev_8_21_14_0_10_40_38</name>
    <dbReference type="NCBI Taxonomy" id="1974583"/>
    <lineage>
        <taxon>Bacteria</taxon>
        <taxon>Candidatus Harrisoniibacteriota</taxon>
    </lineage>
</organism>
<gene>
    <name evidence="2" type="ORF">COU07_01395</name>
</gene>